<dbReference type="AlphaFoldDB" id="A0A0A9B6C2"/>
<sequence>MRFQINVQTKSMLRQMSKSTWAA</sequence>
<proteinExistence type="predicted"/>
<reference evidence="1" key="1">
    <citation type="submission" date="2014-09" db="EMBL/GenBank/DDBJ databases">
        <authorList>
            <person name="Magalhaes I.L.F."/>
            <person name="Oliveira U."/>
            <person name="Santos F.R."/>
            <person name="Vidigal T.H.D.A."/>
            <person name="Brescovit A.D."/>
            <person name="Santos A.J."/>
        </authorList>
    </citation>
    <scope>NUCLEOTIDE SEQUENCE</scope>
    <source>
        <tissue evidence="1">Shoot tissue taken approximately 20 cm above the soil surface</tissue>
    </source>
</reference>
<evidence type="ECO:0000313" key="1">
    <source>
        <dbReference type="EMBL" id="JAD56715.1"/>
    </source>
</evidence>
<dbReference type="EMBL" id="GBRH01241180">
    <property type="protein sequence ID" value="JAD56715.1"/>
    <property type="molecule type" value="Transcribed_RNA"/>
</dbReference>
<protein>
    <submittedName>
        <fullName evidence="1">Uncharacterized protein</fullName>
    </submittedName>
</protein>
<name>A0A0A9B6C2_ARUDO</name>
<organism evidence="1">
    <name type="scientific">Arundo donax</name>
    <name type="common">Giant reed</name>
    <name type="synonym">Donax arundinaceus</name>
    <dbReference type="NCBI Taxonomy" id="35708"/>
    <lineage>
        <taxon>Eukaryota</taxon>
        <taxon>Viridiplantae</taxon>
        <taxon>Streptophyta</taxon>
        <taxon>Embryophyta</taxon>
        <taxon>Tracheophyta</taxon>
        <taxon>Spermatophyta</taxon>
        <taxon>Magnoliopsida</taxon>
        <taxon>Liliopsida</taxon>
        <taxon>Poales</taxon>
        <taxon>Poaceae</taxon>
        <taxon>PACMAD clade</taxon>
        <taxon>Arundinoideae</taxon>
        <taxon>Arundineae</taxon>
        <taxon>Arundo</taxon>
    </lineage>
</organism>
<reference evidence="1" key="2">
    <citation type="journal article" date="2015" name="Data Brief">
        <title>Shoot transcriptome of the giant reed, Arundo donax.</title>
        <authorList>
            <person name="Barrero R.A."/>
            <person name="Guerrero F.D."/>
            <person name="Moolhuijzen P."/>
            <person name="Goolsby J.A."/>
            <person name="Tidwell J."/>
            <person name="Bellgard S.E."/>
            <person name="Bellgard M.I."/>
        </authorList>
    </citation>
    <scope>NUCLEOTIDE SEQUENCE</scope>
    <source>
        <tissue evidence="1">Shoot tissue taken approximately 20 cm above the soil surface</tissue>
    </source>
</reference>
<accession>A0A0A9B6C2</accession>